<dbReference type="EMBL" id="AM167904">
    <property type="protein sequence ID" value="CAJ49064.1"/>
    <property type="molecule type" value="Genomic_DNA"/>
</dbReference>
<accession>Q2L2E6</accession>
<gene>
    <name evidence="1" type="ordered locus">BAV1452</name>
</gene>
<reference evidence="1 2" key="1">
    <citation type="journal article" date="2006" name="J. Bacteriol.">
        <title>Comparison of the genome sequence of the poultry pathogen Bordetella avium with those of B. bronchiseptica, B. pertussis, and B. parapertussis reveals extensive diversity in surface structures associated with host interaction.</title>
        <authorList>
            <person name="Sebaihia M."/>
            <person name="Preston A."/>
            <person name="Maskell D.J."/>
            <person name="Kuzmiak H."/>
            <person name="Connell T.D."/>
            <person name="King N.D."/>
            <person name="Orndorff P.E."/>
            <person name="Miyamoto D.M."/>
            <person name="Thomson N.R."/>
            <person name="Harris D."/>
            <person name="Goble A."/>
            <person name="Lord A."/>
            <person name="Murphy L."/>
            <person name="Quail M.A."/>
            <person name="Rutter S."/>
            <person name="Squares R."/>
            <person name="Squares S."/>
            <person name="Woodward J."/>
            <person name="Parkhill J."/>
            <person name="Temple L.M."/>
        </authorList>
    </citation>
    <scope>NUCLEOTIDE SEQUENCE [LARGE SCALE GENOMIC DNA]</scope>
    <source>
        <strain evidence="1 2">197N</strain>
    </source>
</reference>
<protein>
    <submittedName>
        <fullName evidence="1">Phage protein</fullName>
    </submittedName>
</protein>
<dbReference type="STRING" id="360910.BAV1452"/>
<evidence type="ECO:0000313" key="1">
    <source>
        <dbReference type="EMBL" id="CAJ49064.1"/>
    </source>
</evidence>
<dbReference type="Proteomes" id="UP000001977">
    <property type="component" value="Chromosome"/>
</dbReference>
<evidence type="ECO:0000313" key="2">
    <source>
        <dbReference type="Proteomes" id="UP000001977"/>
    </source>
</evidence>
<dbReference type="AlphaFoldDB" id="Q2L2E6"/>
<dbReference type="HOGENOM" id="CLU_184269_0_0_4"/>
<proteinExistence type="predicted"/>
<name>Q2L2E6_BORA1</name>
<sequence length="95" mass="10674">MKYAREVIDLMAAFPGREFRMAEILRHVTGARNLPAREVEAARKGVRRVLVHLEDSGQVLRHTGAEKSALYSWAAAACQARERYVTARRALPLSV</sequence>
<dbReference type="eggNOG" id="ENOG50349N0">
    <property type="taxonomic scope" value="Bacteria"/>
</dbReference>
<organism evidence="1 2">
    <name type="scientific">Bordetella avium (strain 197N)</name>
    <dbReference type="NCBI Taxonomy" id="360910"/>
    <lineage>
        <taxon>Bacteria</taxon>
        <taxon>Pseudomonadati</taxon>
        <taxon>Pseudomonadota</taxon>
        <taxon>Betaproteobacteria</taxon>
        <taxon>Burkholderiales</taxon>
        <taxon>Alcaligenaceae</taxon>
        <taxon>Bordetella</taxon>
    </lineage>
</organism>
<dbReference type="KEGG" id="bav:BAV1452"/>
<keyword evidence="2" id="KW-1185">Reference proteome</keyword>